<feature type="region of interest" description="Disordered" evidence="4">
    <location>
        <begin position="365"/>
        <end position="387"/>
    </location>
</feature>
<name>A0A9C6WH27_ARADU</name>
<evidence type="ECO:0000259" key="6">
    <source>
        <dbReference type="PROSITE" id="PS51182"/>
    </source>
</evidence>
<comment type="similarity">
    <text evidence="1">Belongs to the formin-like family. Class-II subfamily.</text>
</comment>
<dbReference type="SMART" id="SM01326">
    <property type="entry name" value="PTEN_C2"/>
    <property type="match status" value="1"/>
</dbReference>
<evidence type="ECO:0000256" key="1">
    <source>
        <dbReference type="ARBA" id="ARBA00006468"/>
    </source>
</evidence>
<feature type="region of interest" description="Disordered" evidence="4">
    <location>
        <begin position="267"/>
        <end position="328"/>
    </location>
</feature>
<dbReference type="PROSITE" id="PS51444">
    <property type="entry name" value="FH2"/>
    <property type="match status" value="1"/>
</dbReference>
<dbReference type="AlphaFoldDB" id="A0A9C6WH27"/>
<dbReference type="InterPro" id="IPR042201">
    <property type="entry name" value="FH2_Formin_sf"/>
</dbReference>
<accession>A0A9C6WH27</accession>
<feature type="transmembrane region" description="Helical" evidence="5">
    <location>
        <begin position="6"/>
        <end position="25"/>
    </location>
</feature>
<dbReference type="GeneID" id="107478628"/>
<organism evidence="8 9">
    <name type="scientific">Arachis duranensis</name>
    <name type="common">Wild peanut</name>
    <dbReference type="NCBI Taxonomy" id="130453"/>
    <lineage>
        <taxon>Eukaryota</taxon>
        <taxon>Viridiplantae</taxon>
        <taxon>Streptophyta</taxon>
        <taxon>Embryophyta</taxon>
        <taxon>Tracheophyta</taxon>
        <taxon>Spermatophyta</taxon>
        <taxon>Magnoliopsida</taxon>
        <taxon>eudicotyledons</taxon>
        <taxon>Gunneridae</taxon>
        <taxon>Pentapetalae</taxon>
        <taxon>rosids</taxon>
        <taxon>fabids</taxon>
        <taxon>Fabales</taxon>
        <taxon>Fabaceae</taxon>
        <taxon>Papilionoideae</taxon>
        <taxon>50 kb inversion clade</taxon>
        <taxon>dalbergioids sensu lato</taxon>
        <taxon>Dalbergieae</taxon>
        <taxon>Pterocarpus clade</taxon>
        <taxon>Arachis</taxon>
    </lineage>
</organism>
<evidence type="ECO:0000256" key="2">
    <source>
        <dbReference type="ARBA" id="ARBA00022912"/>
    </source>
</evidence>
<dbReference type="SUPFAM" id="SSF52799">
    <property type="entry name" value="(Phosphotyrosine protein) phosphatases II"/>
    <property type="match status" value="1"/>
</dbReference>
<feature type="region of interest" description="Disordered" evidence="4">
    <location>
        <begin position="340"/>
        <end position="359"/>
    </location>
</feature>
<evidence type="ECO:0000259" key="7">
    <source>
        <dbReference type="PROSITE" id="PS51444"/>
    </source>
</evidence>
<feature type="compositionally biased region" description="Polar residues" evidence="4">
    <location>
        <begin position="282"/>
        <end position="294"/>
    </location>
</feature>
<reference evidence="9" key="2">
    <citation type="submission" date="2025-08" db="UniProtKB">
        <authorList>
            <consortium name="RefSeq"/>
        </authorList>
    </citation>
    <scope>IDENTIFICATION</scope>
    <source>
        <tissue evidence="9">Whole plant</tissue>
    </source>
</reference>
<dbReference type="PANTHER" id="PTHR45733">
    <property type="entry name" value="FORMIN-J"/>
    <property type="match status" value="1"/>
</dbReference>
<protein>
    <recommendedName>
        <fullName evidence="3">Formin-like protein</fullName>
    </recommendedName>
</protein>
<proteinExistence type="inferred from homology"/>
<dbReference type="SMART" id="SM00498">
    <property type="entry name" value="FH2"/>
    <property type="match status" value="1"/>
</dbReference>
<evidence type="ECO:0000256" key="4">
    <source>
        <dbReference type="SAM" id="MobiDB-lite"/>
    </source>
</evidence>
<dbReference type="PROSITE" id="PS51182">
    <property type="entry name" value="C2_TENSIN"/>
    <property type="match status" value="1"/>
</dbReference>
<dbReference type="Gene3D" id="2.60.40.1110">
    <property type="match status" value="1"/>
</dbReference>
<dbReference type="SUPFAM" id="SSF101447">
    <property type="entry name" value="Formin homology 2 domain (FH2 domain)"/>
    <property type="match status" value="1"/>
</dbReference>
<evidence type="ECO:0000313" key="9">
    <source>
        <dbReference type="RefSeq" id="XP_052115352.1"/>
    </source>
</evidence>
<dbReference type="InterPro" id="IPR051144">
    <property type="entry name" value="Formin_homology_domain"/>
</dbReference>
<feature type="compositionally biased region" description="Basic and acidic residues" evidence="4">
    <location>
        <begin position="302"/>
        <end position="312"/>
    </location>
</feature>
<keyword evidence="5" id="KW-1133">Transmembrane helix</keyword>
<dbReference type="InterPro" id="IPR015425">
    <property type="entry name" value="FH2_Formin"/>
</dbReference>
<dbReference type="PANTHER" id="PTHR45733:SF20">
    <property type="entry name" value="FORMIN-LIKE PROTEIN 13"/>
    <property type="match status" value="1"/>
</dbReference>
<dbReference type="Gene3D" id="1.20.58.2220">
    <property type="entry name" value="Formin, FH2 domain"/>
    <property type="match status" value="1"/>
</dbReference>
<evidence type="ECO:0000256" key="5">
    <source>
        <dbReference type="SAM" id="Phobius"/>
    </source>
</evidence>
<evidence type="ECO:0000313" key="8">
    <source>
        <dbReference type="Proteomes" id="UP000515211"/>
    </source>
</evidence>
<keyword evidence="5" id="KW-0812">Transmembrane</keyword>
<keyword evidence="2" id="KW-0378">Hydrolase</keyword>
<reference evidence="8" key="1">
    <citation type="journal article" date="2016" name="Nat. Genet.">
        <title>The genome sequences of Arachis duranensis and Arachis ipaensis, the diploid ancestors of cultivated peanut.</title>
        <authorList>
            <person name="Bertioli D.J."/>
            <person name="Cannon S.B."/>
            <person name="Froenicke L."/>
            <person name="Huang G."/>
            <person name="Farmer A.D."/>
            <person name="Cannon E.K."/>
            <person name="Liu X."/>
            <person name="Gao D."/>
            <person name="Clevenger J."/>
            <person name="Dash S."/>
            <person name="Ren L."/>
            <person name="Moretzsohn M.C."/>
            <person name="Shirasawa K."/>
            <person name="Huang W."/>
            <person name="Vidigal B."/>
            <person name="Abernathy B."/>
            <person name="Chu Y."/>
            <person name="Niederhuth C.E."/>
            <person name="Umale P."/>
            <person name="Araujo A.C."/>
            <person name="Kozik A."/>
            <person name="Kim K.D."/>
            <person name="Burow M.D."/>
            <person name="Varshney R.K."/>
            <person name="Wang X."/>
            <person name="Zhang X."/>
            <person name="Barkley N."/>
            <person name="Guimaraes P.M."/>
            <person name="Isobe S."/>
            <person name="Guo B."/>
            <person name="Liao B."/>
            <person name="Stalker H.T."/>
            <person name="Schmitz R.J."/>
            <person name="Scheffler B.E."/>
            <person name="Leal-Bertioli S.C."/>
            <person name="Xun X."/>
            <person name="Jackson S.A."/>
            <person name="Michelmore R."/>
            <person name="Ozias-Akins P."/>
        </authorList>
    </citation>
    <scope>NUCLEOTIDE SEQUENCE [LARGE SCALE GENOMIC DNA]</scope>
    <source>
        <strain evidence="8">cv. V14167</strain>
    </source>
</reference>
<sequence>MKSHNYLLILLIIVVIVVFNCCFNIRCDWRDESYEVYVNGIVGQFRENVPNASIMVCNFREENTKSKLDNIFSKHEINLMNYPCHHHGFPMLKLEAIHHFLNSCDSWLSHGQNKVLLMHCERGGLPVLAFMLAALLIFLKQYEGEQRTLDMVYKQGERDDKIKVNINCRIQGDVLIESVNLDSDLENEQMIFQTMINTNFIRSNLLMLNREKIDILWDAKDRFPRDFKLEITFTEKDVAPKTESSSSFEEREGLPIEEFTKAKEIFNHGDWTSPNDEDHTVNDTNTINDTSISPQTPPLRSPRSDKNVDESLPHQLHSKSQNPNTDVTRPDLLLSQQKIQPPLDQIRAPLSPPTPPKNETIVRVGSPLSPPTPNATMPTTTPPPPPTPPPVGDHYANNGFPTSLCIGRGKNDTGNHTMHSMSNTKKLKTLHWLKLSRAVKGSLWAEAQKSGEASKTPDIDMSELENLFSAITPSLGQAKKSKIQNLVTPKSDKVQLIEHTRAYNCEILLSKVKVPLKDLMSSVLALEETALDIDQVENLIKFCPTKEEKQVLKDYDGDKEKLGRCEQFFLELMKVPRVESKLRVFSFKIEFNTQAYDLRNNINIVNAAAEEIKNSVKLRRIMQTILSLGNALNQGTAKGSAIGFKLDSLLKLSETRARNTKITLMHYLCKVLENKLPEVLDFTNDLPNLEPATKIQMNFLAEEMQAVSKGLEKVEHELLTSENDGSISEIFCKNLKEFLRSADVEVRALASLYSILGRNVDALIIYFGEDPSRCTFEQVVTTLHNFTGMFCKAQEEHFKELELEMKKTKEKDKKKYKKIKRNTNQNCH</sequence>
<dbReference type="InterPro" id="IPR029021">
    <property type="entry name" value="Prot-tyrosine_phosphatase-like"/>
</dbReference>
<dbReference type="SUPFAM" id="SSF49562">
    <property type="entry name" value="C2 domain (Calcium/lipid-binding domain, CaLB)"/>
    <property type="match status" value="1"/>
</dbReference>
<keyword evidence="5" id="KW-0472">Membrane</keyword>
<feature type="domain" description="C2 tensin-type" evidence="6">
    <location>
        <begin position="76"/>
        <end position="236"/>
    </location>
</feature>
<dbReference type="InterPro" id="IPR035892">
    <property type="entry name" value="C2_domain_sf"/>
</dbReference>
<gene>
    <name evidence="9" type="primary">LOC107478628</name>
</gene>
<dbReference type="InterPro" id="IPR014020">
    <property type="entry name" value="Tensin_C2-dom"/>
</dbReference>
<feature type="domain" description="FH2" evidence="7">
    <location>
        <begin position="417"/>
        <end position="816"/>
    </location>
</feature>
<dbReference type="Pfam" id="PF02181">
    <property type="entry name" value="FH2"/>
    <property type="match status" value="1"/>
</dbReference>
<feature type="compositionally biased region" description="Polar residues" evidence="4">
    <location>
        <begin position="318"/>
        <end position="327"/>
    </location>
</feature>
<dbReference type="GO" id="GO:0004721">
    <property type="term" value="F:phosphoprotein phosphatase activity"/>
    <property type="evidence" value="ECO:0007669"/>
    <property type="project" value="UniProtKB-KW"/>
</dbReference>
<dbReference type="Pfam" id="PF10409">
    <property type="entry name" value="PTEN_C2"/>
    <property type="match status" value="1"/>
</dbReference>
<dbReference type="RefSeq" id="XP_052115352.1">
    <property type="nucleotide sequence ID" value="XM_052259392.1"/>
</dbReference>
<keyword evidence="2" id="KW-0904">Protein phosphatase</keyword>
<keyword evidence="8" id="KW-1185">Reference proteome</keyword>
<evidence type="ECO:0000256" key="3">
    <source>
        <dbReference type="RuleBase" id="RU361260"/>
    </source>
</evidence>
<dbReference type="Proteomes" id="UP000515211">
    <property type="component" value="Chromosome 3"/>
</dbReference>